<comment type="caution">
    <text evidence="1">The sequence shown here is derived from an EMBL/GenBank/DDBJ whole genome shotgun (WGS) entry which is preliminary data.</text>
</comment>
<dbReference type="EMBL" id="CAJVPW010000744">
    <property type="protein sequence ID" value="CAG8464399.1"/>
    <property type="molecule type" value="Genomic_DNA"/>
</dbReference>
<reference evidence="1" key="1">
    <citation type="submission" date="2021-06" db="EMBL/GenBank/DDBJ databases">
        <authorList>
            <person name="Kallberg Y."/>
            <person name="Tangrot J."/>
            <person name="Rosling A."/>
        </authorList>
    </citation>
    <scope>NUCLEOTIDE SEQUENCE</scope>
    <source>
        <strain evidence="1">28 12/20/2015</strain>
    </source>
</reference>
<evidence type="ECO:0000313" key="1">
    <source>
        <dbReference type="EMBL" id="CAG8464399.1"/>
    </source>
</evidence>
<keyword evidence="2" id="KW-1185">Reference proteome</keyword>
<evidence type="ECO:0000313" key="2">
    <source>
        <dbReference type="Proteomes" id="UP000789366"/>
    </source>
</evidence>
<organism evidence="1 2">
    <name type="scientific">Cetraspora pellucida</name>
    <dbReference type="NCBI Taxonomy" id="1433469"/>
    <lineage>
        <taxon>Eukaryota</taxon>
        <taxon>Fungi</taxon>
        <taxon>Fungi incertae sedis</taxon>
        <taxon>Mucoromycota</taxon>
        <taxon>Glomeromycotina</taxon>
        <taxon>Glomeromycetes</taxon>
        <taxon>Diversisporales</taxon>
        <taxon>Gigasporaceae</taxon>
        <taxon>Cetraspora</taxon>
    </lineage>
</organism>
<proteinExistence type="predicted"/>
<name>A0ACA9KC39_9GLOM</name>
<dbReference type="Proteomes" id="UP000789366">
    <property type="component" value="Unassembled WGS sequence"/>
</dbReference>
<accession>A0ACA9KC39</accession>
<protein>
    <submittedName>
        <fullName evidence="1">12404_t:CDS:1</fullName>
    </submittedName>
</protein>
<sequence>MNFDVVRIAYSLVECCFTSKNVILRSLVIALSQTSKCSQKALSSYSSQKNKHLAQLSTSSSIINLDRYANAQQKTHLQDSLIFLQEAQHTCGPTCKHHRHI</sequence>
<gene>
    <name evidence="1" type="ORF">SPELUC_LOCUS1403</name>
</gene>